<organism evidence="1 2">
    <name type="scientific">Vallitalea guaymasensis</name>
    <dbReference type="NCBI Taxonomy" id="1185412"/>
    <lineage>
        <taxon>Bacteria</taxon>
        <taxon>Bacillati</taxon>
        <taxon>Bacillota</taxon>
        <taxon>Clostridia</taxon>
        <taxon>Lachnospirales</taxon>
        <taxon>Vallitaleaceae</taxon>
        <taxon>Vallitalea</taxon>
    </lineage>
</organism>
<proteinExistence type="predicted"/>
<evidence type="ECO:0000313" key="1">
    <source>
        <dbReference type="EMBL" id="QUH30945.1"/>
    </source>
</evidence>
<dbReference type="KEGG" id="vgu:HYG85_19290"/>
<sequence length="374" mass="44064">MKAIKNANLLPQEMTESMLHCKIMTIYHYLLLNNISIDYRLLYLLGVSDLLQFGVQKYNDTFLWFLNPYNIFCDKELMDVFHIELNKPDRIDINKIRECIDNNEILAIYYDGNIYVNREKRLFMRKKPIDSSSEDIYKSLVNNSSLGLIIGYDDAKECFVLNIIDQGGKNISIKYNTFLENKLYEEVYFLKLSKEADKNMDYEYMALKKLYEVSEEYLKQYEGYMINDEKKICGTLGCSSLLALKQELLQSIKLLEDDETREVVKERLCKKLDIMRLFFLKGSNTGFRKELAIALDYLGDIYNEDKLKKDGKAIKEIGNIWREFSRYLYNVNNNIYNKHPVKFISKLIGIIDELYKNEVQVFSSIKSNTKSMLN</sequence>
<dbReference type="RefSeq" id="WP_212691053.1">
    <property type="nucleotide sequence ID" value="NZ_CP058561.1"/>
</dbReference>
<dbReference type="Proteomes" id="UP000677305">
    <property type="component" value="Chromosome"/>
</dbReference>
<reference evidence="1 2" key="1">
    <citation type="submission" date="2020-07" db="EMBL/GenBank/DDBJ databases">
        <title>Vallitalea guaymasensis genome.</title>
        <authorList>
            <person name="Postec A."/>
        </authorList>
    </citation>
    <scope>NUCLEOTIDE SEQUENCE [LARGE SCALE GENOMIC DNA]</scope>
    <source>
        <strain evidence="1 2">Ra1766G1</strain>
    </source>
</reference>
<accession>A0A8J8ME04</accession>
<dbReference type="AlphaFoldDB" id="A0A8J8ME04"/>
<dbReference type="EMBL" id="CP058561">
    <property type="protein sequence ID" value="QUH30945.1"/>
    <property type="molecule type" value="Genomic_DNA"/>
</dbReference>
<protein>
    <submittedName>
        <fullName evidence="1">Uncharacterized protein</fullName>
    </submittedName>
</protein>
<evidence type="ECO:0000313" key="2">
    <source>
        <dbReference type="Proteomes" id="UP000677305"/>
    </source>
</evidence>
<gene>
    <name evidence="1" type="ORF">HYG85_19290</name>
</gene>
<keyword evidence="2" id="KW-1185">Reference proteome</keyword>
<name>A0A8J8ME04_9FIRM</name>